<protein>
    <recommendedName>
        <fullName evidence="3">MarR family protein</fullName>
    </recommendedName>
</protein>
<gene>
    <name evidence="1" type="ORF">FB559_2112</name>
</gene>
<evidence type="ECO:0000313" key="1">
    <source>
        <dbReference type="EMBL" id="TQL96573.1"/>
    </source>
</evidence>
<dbReference type="SUPFAM" id="SSF46785">
    <property type="entry name" value="Winged helix' DNA-binding domain"/>
    <property type="match status" value="1"/>
</dbReference>
<reference evidence="1 2" key="1">
    <citation type="submission" date="2019-06" db="EMBL/GenBank/DDBJ databases">
        <title>Sequencing the genomes of 1000 actinobacteria strains.</title>
        <authorList>
            <person name="Klenk H.-P."/>
        </authorList>
    </citation>
    <scope>NUCLEOTIDE SEQUENCE [LARGE SCALE GENOMIC DNA]</scope>
    <source>
        <strain evidence="1 2">DSM 102200</strain>
    </source>
</reference>
<dbReference type="AlphaFoldDB" id="A0A543CHJ0"/>
<name>A0A543CHJ0_9ACTN</name>
<dbReference type="Proteomes" id="UP000316096">
    <property type="component" value="Unassembled WGS sequence"/>
</dbReference>
<evidence type="ECO:0000313" key="2">
    <source>
        <dbReference type="Proteomes" id="UP000316096"/>
    </source>
</evidence>
<dbReference type="InterPro" id="IPR036390">
    <property type="entry name" value="WH_DNA-bd_sf"/>
</dbReference>
<dbReference type="RefSeq" id="WP_141955413.1">
    <property type="nucleotide sequence ID" value="NZ_VFOZ01000001.1"/>
</dbReference>
<dbReference type="Gene3D" id="1.10.10.10">
    <property type="entry name" value="Winged helix-like DNA-binding domain superfamily/Winged helix DNA-binding domain"/>
    <property type="match status" value="1"/>
</dbReference>
<accession>A0A543CHJ0</accession>
<sequence>MVNRSISVDQQVYDKIAWLQARSAAPSVNDAMRLLFGFPGRPRRSRPHSTDAVITALDTHPGSTPVQLASVAGLAYSTTVSILAELKKAGIAQRVPDPPRGPGAITYRWHLTAPTMHPQATELRHRAAELREDAENEAVKAHAGLAEQLTECPAETTVDLFAAMYSLIYWRAYASWWAIVTDRITCGSDPATALEYAREAARQSLLRTDARTPCTPCPRTKDPELIHRQATADFHQRAELSALQARCRSTSFEQASSPGTDTGLCPPNPDLALEVDS</sequence>
<evidence type="ECO:0008006" key="3">
    <source>
        <dbReference type="Google" id="ProtNLM"/>
    </source>
</evidence>
<dbReference type="InterPro" id="IPR036388">
    <property type="entry name" value="WH-like_DNA-bd_sf"/>
</dbReference>
<organism evidence="1 2">
    <name type="scientific">Actinoallomurus bryophytorum</name>
    <dbReference type="NCBI Taxonomy" id="1490222"/>
    <lineage>
        <taxon>Bacteria</taxon>
        <taxon>Bacillati</taxon>
        <taxon>Actinomycetota</taxon>
        <taxon>Actinomycetes</taxon>
        <taxon>Streptosporangiales</taxon>
        <taxon>Thermomonosporaceae</taxon>
        <taxon>Actinoallomurus</taxon>
    </lineage>
</organism>
<dbReference type="EMBL" id="VFOZ01000001">
    <property type="protein sequence ID" value="TQL96573.1"/>
    <property type="molecule type" value="Genomic_DNA"/>
</dbReference>
<keyword evidence="2" id="KW-1185">Reference proteome</keyword>
<comment type="caution">
    <text evidence="1">The sequence shown here is derived from an EMBL/GenBank/DDBJ whole genome shotgun (WGS) entry which is preliminary data.</text>
</comment>
<proteinExistence type="predicted"/>